<sequence length="135" mass="16068">MMASNPSETADIVLDIVQSIVDTIIWAVEVQLSPITQRLDRLENRFLERDDQLALLEDQTHSILKYQRGAWMAHRLYNEQLHLLEMRDRQKSLRRKNKISRIYDGTQIRRLKHAKNKLDQFETPLFEILITNENL</sequence>
<dbReference type="OrthoDB" id="10490688at2759"/>
<organism evidence="1 2">
    <name type="scientific">Xylaria flabelliformis</name>
    <dbReference type="NCBI Taxonomy" id="2512241"/>
    <lineage>
        <taxon>Eukaryota</taxon>
        <taxon>Fungi</taxon>
        <taxon>Dikarya</taxon>
        <taxon>Ascomycota</taxon>
        <taxon>Pezizomycotina</taxon>
        <taxon>Sordariomycetes</taxon>
        <taxon>Xylariomycetidae</taxon>
        <taxon>Xylariales</taxon>
        <taxon>Xylariaceae</taxon>
        <taxon>Xylaria</taxon>
    </lineage>
</organism>
<comment type="caution">
    <text evidence="1">The sequence shown here is derived from an EMBL/GenBank/DDBJ whole genome shotgun (WGS) entry which is preliminary data.</text>
</comment>
<dbReference type="EMBL" id="VFLP01000014">
    <property type="protein sequence ID" value="TRX95785.1"/>
    <property type="molecule type" value="Genomic_DNA"/>
</dbReference>
<dbReference type="AlphaFoldDB" id="A0A553I6F1"/>
<protein>
    <submittedName>
        <fullName evidence="1">Uncharacterized protein</fullName>
    </submittedName>
</protein>
<accession>A0A553I6F1</accession>
<proteinExistence type="predicted"/>
<keyword evidence="2" id="KW-1185">Reference proteome</keyword>
<reference evidence="2" key="1">
    <citation type="submission" date="2019-06" db="EMBL/GenBank/DDBJ databases">
        <title>Draft genome sequence of the griseofulvin-producing fungus Xylaria cubensis strain G536.</title>
        <authorList>
            <person name="Mead M.E."/>
            <person name="Raja H.A."/>
            <person name="Steenwyk J.L."/>
            <person name="Knowles S.L."/>
            <person name="Oberlies N.H."/>
            <person name="Rokas A."/>
        </authorList>
    </citation>
    <scope>NUCLEOTIDE SEQUENCE [LARGE SCALE GENOMIC DNA]</scope>
    <source>
        <strain evidence="2">G536</strain>
    </source>
</reference>
<dbReference type="Proteomes" id="UP000319160">
    <property type="component" value="Unassembled WGS sequence"/>
</dbReference>
<evidence type="ECO:0000313" key="1">
    <source>
        <dbReference type="EMBL" id="TRX95785.1"/>
    </source>
</evidence>
<name>A0A553I6F1_9PEZI</name>
<evidence type="ECO:0000313" key="2">
    <source>
        <dbReference type="Proteomes" id="UP000319160"/>
    </source>
</evidence>
<gene>
    <name evidence="1" type="ORF">FHL15_003339</name>
</gene>